<dbReference type="SFLD" id="SFLDS00019">
    <property type="entry name" value="Glutathione_Transferase_(cytos"/>
    <property type="match status" value="1"/>
</dbReference>
<name>A2SFD5_METPP</name>
<keyword evidence="3" id="KW-0808">Transferase</keyword>
<dbReference type="Pfam" id="PF00043">
    <property type="entry name" value="GST_C"/>
    <property type="match status" value="1"/>
</dbReference>
<feature type="domain" description="GST C-terminal" evidence="2">
    <location>
        <begin position="118"/>
        <end position="237"/>
    </location>
</feature>
<dbReference type="PANTHER" id="PTHR44051">
    <property type="entry name" value="GLUTATHIONE S-TRANSFERASE-RELATED"/>
    <property type="match status" value="1"/>
</dbReference>
<evidence type="ECO:0000259" key="2">
    <source>
        <dbReference type="PROSITE" id="PS50405"/>
    </source>
</evidence>
<dbReference type="eggNOG" id="COG0625">
    <property type="taxonomic scope" value="Bacteria"/>
</dbReference>
<dbReference type="InterPro" id="IPR036282">
    <property type="entry name" value="Glutathione-S-Trfase_C_sf"/>
</dbReference>
<dbReference type="Proteomes" id="UP000000366">
    <property type="component" value="Chromosome"/>
</dbReference>
<dbReference type="InterPro" id="IPR010987">
    <property type="entry name" value="Glutathione-S-Trfase_C-like"/>
</dbReference>
<dbReference type="HOGENOM" id="CLU_011226_5_3_4"/>
<sequence length="246" mass="27796">MHCAAGACQAPAATQSDLRSEPRSRRWKPMKLYAHPFSSYCQKVLIALYENDTPFEWGLLSPDNKTQLAEHAALWPLRRMPVLVDADRTVIEASLIVEHLDLYHPGPVRLLPTDARDALAVRSLDRCFDNYVMTPMQKIVLDVLRPAEHRDPYGVAEARRLLDASYAWLDGRLAGRTWAAGDAFGLADCAAAPSLFYADWVQPIGARHRELRAYRQRLLARPSFARAVDEARPYRTFFPPGAPDRD</sequence>
<dbReference type="SUPFAM" id="SSF52833">
    <property type="entry name" value="Thioredoxin-like"/>
    <property type="match status" value="1"/>
</dbReference>
<dbReference type="KEGG" id="mpt:Mpe_A1312"/>
<organism evidence="3 4">
    <name type="scientific">Methylibium petroleiphilum (strain ATCC BAA-1232 / LMG 22953 / PM1)</name>
    <dbReference type="NCBI Taxonomy" id="420662"/>
    <lineage>
        <taxon>Bacteria</taxon>
        <taxon>Pseudomonadati</taxon>
        <taxon>Pseudomonadota</taxon>
        <taxon>Betaproteobacteria</taxon>
        <taxon>Burkholderiales</taxon>
        <taxon>Sphaerotilaceae</taxon>
        <taxon>Methylibium</taxon>
    </lineage>
</organism>
<dbReference type="InterPro" id="IPR004045">
    <property type="entry name" value="Glutathione_S-Trfase_N"/>
</dbReference>
<gene>
    <name evidence="3" type="ordered locus">Mpe_A1312</name>
</gene>
<dbReference type="SUPFAM" id="SSF47616">
    <property type="entry name" value="GST C-terminal domain-like"/>
    <property type="match status" value="1"/>
</dbReference>
<dbReference type="InterPro" id="IPR040079">
    <property type="entry name" value="Glutathione_S-Trfase"/>
</dbReference>
<dbReference type="CDD" id="cd00570">
    <property type="entry name" value="GST_N_family"/>
    <property type="match status" value="1"/>
</dbReference>
<dbReference type="SFLD" id="SFLDG00358">
    <property type="entry name" value="Main_(cytGST)"/>
    <property type="match status" value="1"/>
</dbReference>
<evidence type="ECO:0000259" key="1">
    <source>
        <dbReference type="PROSITE" id="PS50404"/>
    </source>
</evidence>
<protein>
    <submittedName>
        <fullName evidence="3">Putative glutathione S-transferase</fullName>
    </submittedName>
</protein>
<evidence type="ECO:0000313" key="3">
    <source>
        <dbReference type="EMBL" id="ABM94274.1"/>
    </source>
</evidence>
<evidence type="ECO:0000313" key="4">
    <source>
        <dbReference type="Proteomes" id="UP000000366"/>
    </source>
</evidence>
<dbReference type="Pfam" id="PF13417">
    <property type="entry name" value="GST_N_3"/>
    <property type="match status" value="1"/>
</dbReference>
<dbReference type="PANTHER" id="PTHR44051:SF8">
    <property type="entry name" value="GLUTATHIONE S-TRANSFERASE GSTA"/>
    <property type="match status" value="1"/>
</dbReference>
<dbReference type="InterPro" id="IPR036249">
    <property type="entry name" value="Thioredoxin-like_sf"/>
</dbReference>
<dbReference type="CDD" id="cd00299">
    <property type="entry name" value="GST_C_family"/>
    <property type="match status" value="1"/>
</dbReference>
<keyword evidence="4" id="KW-1185">Reference proteome</keyword>
<dbReference type="STRING" id="420662.Mpe_A1312"/>
<dbReference type="EMBL" id="CP000555">
    <property type="protein sequence ID" value="ABM94274.1"/>
    <property type="molecule type" value="Genomic_DNA"/>
</dbReference>
<dbReference type="PROSITE" id="PS50405">
    <property type="entry name" value="GST_CTER"/>
    <property type="match status" value="1"/>
</dbReference>
<dbReference type="AlphaFoldDB" id="A2SFD5"/>
<feature type="domain" description="GST N-terminal" evidence="1">
    <location>
        <begin position="28"/>
        <end position="108"/>
    </location>
</feature>
<proteinExistence type="predicted"/>
<dbReference type="Gene3D" id="3.40.30.10">
    <property type="entry name" value="Glutaredoxin"/>
    <property type="match status" value="1"/>
</dbReference>
<dbReference type="PROSITE" id="PS50404">
    <property type="entry name" value="GST_NTER"/>
    <property type="match status" value="1"/>
</dbReference>
<accession>A2SFD5</accession>
<dbReference type="Gene3D" id="1.20.1050.10">
    <property type="match status" value="1"/>
</dbReference>
<dbReference type="GO" id="GO:0016740">
    <property type="term" value="F:transferase activity"/>
    <property type="evidence" value="ECO:0007669"/>
    <property type="project" value="UniProtKB-KW"/>
</dbReference>
<reference evidence="3 4" key="1">
    <citation type="journal article" date="2007" name="J. Bacteriol.">
        <title>Whole-genome analysis of the methyl tert-butyl ether-degrading beta-proteobacterium Methylibium petroleiphilum PM1.</title>
        <authorList>
            <person name="Kane S.R."/>
            <person name="Chakicherla A.Y."/>
            <person name="Chain P.S.G."/>
            <person name="Schmidt R."/>
            <person name="Shin M.W."/>
            <person name="Legler T.C."/>
            <person name="Scow K.M."/>
            <person name="Larimer F.W."/>
            <person name="Lucas S.M."/>
            <person name="Richardson P.M."/>
            <person name="Hristova K.R."/>
        </authorList>
    </citation>
    <scope>NUCLEOTIDE SEQUENCE [LARGE SCALE GENOMIC DNA]</scope>
    <source>
        <strain evidence="4">ATCC BAA-1232 / LMG 22953 / PM1</strain>
    </source>
</reference>
<dbReference type="InterPro" id="IPR004046">
    <property type="entry name" value="GST_C"/>
</dbReference>